<evidence type="ECO:0000313" key="2">
    <source>
        <dbReference type="EMBL" id="MDY5167495.1"/>
    </source>
</evidence>
<dbReference type="Pfam" id="PF01243">
    <property type="entry name" value="PNPOx_N"/>
    <property type="match status" value="1"/>
</dbReference>
<dbReference type="Gene3D" id="2.30.110.10">
    <property type="entry name" value="Electron Transport, Fmn-binding Protein, Chain A"/>
    <property type="match status" value="1"/>
</dbReference>
<dbReference type="EMBL" id="QJKH01000006">
    <property type="protein sequence ID" value="PXX78891.1"/>
    <property type="molecule type" value="Genomic_DNA"/>
</dbReference>
<dbReference type="EMBL" id="JALDAW010000011">
    <property type="protein sequence ID" value="MDY5167495.1"/>
    <property type="molecule type" value="Genomic_DNA"/>
</dbReference>
<reference evidence="3 4" key="1">
    <citation type="submission" date="2018-05" db="EMBL/GenBank/DDBJ databases">
        <title>Genomic Encyclopedia of Type Strains, Phase IV (KMG-IV): sequencing the most valuable type-strain genomes for metagenomic binning, comparative biology and taxonomic classification.</title>
        <authorList>
            <person name="Goeker M."/>
        </authorList>
    </citation>
    <scope>NUCLEOTIDE SEQUENCE [LARGE SCALE GENOMIC DNA]</scope>
    <source>
        <strain evidence="3 4">JC118</strain>
    </source>
</reference>
<evidence type="ECO:0000313" key="5">
    <source>
        <dbReference type="Proteomes" id="UP001276902"/>
    </source>
</evidence>
<feature type="domain" description="Pyridoxamine 5'-phosphate oxidase N-terminal" evidence="1">
    <location>
        <begin position="10"/>
        <end position="68"/>
    </location>
</feature>
<name>A0A2V2F183_9FIRM</name>
<keyword evidence="4" id="KW-1185">Reference proteome</keyword>
<sequence length="157" mass="18234">MDAYEVGLQKLSALFSQDRTFVLATVKESKPSQRVVDTYYDEGVFWIVTYAQSNKVKELRMNPQVSLCNSFHTFNGLAYYAGHPLDEQNKDIRAKLIQVFEPWYFAHNNEADKDMCYVRIELTEGFFHTDGFGYIMDFTKHEAKIIPFTPQISLLPI</sequence>
<dbReference type="InterPro" id="IPR011576">
    <property type="entry name" value="Pyridox_Oxase_N"/>
</dbReference>
<evidence type="ECO:0000313" key="4">
    <source>
        <dbReference type="Proteomes" id="UP000247612"/>
    </source>
</evidence>
<dbReference type="InterPro" id="IPR012349">
    <property type="entry name" value="Split_barrel_FMN-bd"/>
</dbReference>
<dbReference type="SUPFAM" id="SSF50475">
    <property type="entry name" value="FMN-binding split barrel"/>
    <property type="match status" value="1"/>
</dbReference>
<dbReference type="Proteomes" id="UP000247612">
    <property type="component" value="Unassembled WGS sequence"/>
</dbReference>
<evidence type="ECO:0000313" key="3">
    <source>
        <dbReference type="EMBL" id="PXX78891.1"/>
    </source>
</evidence>
<proteinExistence type="predicted"/>
<dbReference type="AlphaFoldDB" id="A0A2V2F183"/>
<dbReference type="Proteomes" id="UP001276902">
    <property type="component" value="Unassembled WGS sequence"/>
</dbReference>
<organism evidence="2 5">
    <name type="scientific">Dielma fastidiosa</name>
    <dbReference type="NCBI Taxonomy" id="1034346"/>
    <lineage>
        <taxon>Bacteria</taxon>
        <taxon>Bacillati</taxon>
        <taxon>Bacillota</taxon>
        <taxon>Erysipelotrichia</taxon>
        <taxon>Erysipelotrichales</taxon>
        <taxon>Erysipelotrichaceae</taxon>
        <taxon>Dielma</taxon>
    </lineage>
</organism>
<comment type="caution">
    <text evidence="2">The sequence shown here is derived from an EMBL/GenBank/DDBJ whole genome shotgun (WGS) entry which is preliminary data.</text>
</comment>
<dbReference type="GeneID" id="94439777"/>
<gene>
    <name evidence="3" type="ORF">DES51_1068</name>
    <name evidence="2" type="ORF">MQE39_05085</name>
</gene>
<dbReference type="OrthoDB" id="9790003at2"/>
<evidence type="ECO:0000259" key="1">
    <source>
        <dbReference type="Pfam" id="PF01243"/>
    </source>
</evidence>
<dbReference type="STRING" id="1034346.GCA_000313565_01064"/>
<protein>
    <submittedName>
        <fullName evidence="3">General stress protein 26</fullName>
    </submittedName>
    <submittedName>
        <fullName evidence="2">Pyridoxamine 5'-phosphate oxidase family protein</fullName>
    </submittedName>
</protein>
<reference evidence="2" key="2">
    <citation type="submission" date="2022-03" db="EMBL/GenBank/DDBJ databases">
        <title>First case of bacteraemia caused by Dielma fastidiosa in a patient hospitalised with diverticulitis.</title>
        <authorList>
            <person name="Forman-Ankjaer B."/>
            <person name="Hvid-Jensen F."/>
            <person name="Kobel C.M."/>
            <person name="Greve T."/>
        </authorList>
    </citation>
    <scope>NUCLEOTIDE SEQUENCE</scope>
    <source>
        <strain evidence="2">AUH_DF_2021</strain>
    </source>
</reference>
<dbReference type="RefSeq" id="WP_022937378.1">
    <property type="nucleotide sequence ID" value="NZ_BAABZA010000001.1"/>
</dbReference>
<accession>A0A2V2F183</accession>